<feature type="compositionally biased region" description="Polar residues" evidence="1">
    <location>
        <begin position="273"/>
        <end position="287"/>
    </location>
</feature>
<accession>A0A3M2RIB8</accession>
<dbReference type="AlphaFoldDB" id="A0A3M2RIB8"/>
<sequence>MAGDSYIRFKFQMGLSIAHEIVHLLTGFTTGDPNPLTPPEVSLLRYGDSAAGEAGRYWGHILFGGVVEFWSFNDDPMNVRQTGTAFFLKNGDRNVTGYAVSVGYMNKFAKQVFTFPIRRSSEAVFTTRAALTRASFSETTKLRTRRRQNCALPANSPAPDHWSANMHYGMPPSGSQGHSRVPSQSTNSQAGGSGRGHASQPGRPSQAYNPPLGGSGRGYASQSSRPGQVYPPSARGSGRAYSSQAGDPIRPSDPKSTRSDRAYPSPFTPRLSAPSQPWYSQPTSGSRSPEYYCRR</sequence>
<comment type="caution">
    <text evidence="2">The sequence shown here is derived from an EMBL/GenBank/DDBJ whole genome shotgun (WGS) entry which is preliminary data.</text>
</comment>
<name>A0A3M2RIB8_9HYPO</name>
<evidence type="ECO:0000313" key="2">
    <source>
        <dbReference type="EMBL" id="RMJ05080.1"/>
    </source>
</evidence>
<dbReference type="EMBL" id="NKUJ01000440">
    <property type="protein sequence ID" value="RMJ05080.1"/>
    <property type="molecule type" value="Genomic_DNA"/>
</dbReference>
<protein>
    <submittedName>
        <fullName evidence="2">Uncharacterized protein</fullName>
    </submittedName>
</protein>
<gene>
    <name evidence="2" type="ORF">CDV36_014256</name>
</gene>
<reference evidence="2 3" key="1">
    <citation type="submission" date="2017-06" db="EMBL/GenBank/DDBJ databases">
        <title>Comparative genomic analysis of Ambrosia Fusariam Clade fungi.</title>
        <authorList>
            <person name="Stajich J.E."/>
            <person name="Carrillo J."/>
            <person name="Kijimoto T."/>
            <person name="Eskalen A."/>
            <person name="O'Donnell K."/>
            <person name="Kasson M."/>
        </authorList>
    </citation>
    <scope>NUCLEOTIDE SEQUENCE [LARGE SCALE GENOMIC DNA]</scope>
    <source>
        <strain evidence="2">UCR3666</strain>
    </source>
</reference>
<feature type="compositionally biased region" description="Polar residues" evidence="1">
    <location>
        <begin position="173"/>
        <end position="190"/>
    </location>
</feature>
<dbReference type="OrthoDB" id="5290015at2759"/>
<evidence type="ECO:0000256" key="1">
    <source>
        <dbReference type="SAM" id="MobiDB-lite"/>
    </source>
</evidence>
<feature type="region of interest" description="Disordered" evidence="1">
    <location>
        <begin position="140"/>
        <end position="295"/>
    </location>
</feature>
<feature type="compositionally biased region" description="Basic and acidic residues" evidence="1">
    <location>
        <begin position="250"/>
        <end position="261"/>
    </location>
</feature>
<organism evidence="2 3">
    <name type="scientific">Fusarium kuroshium</name>
    <dbReference type="NCBI Taxonomy" id="2010991"/>
    <lineage>
        <taxon>Eukaryota</taxon>
        <taxon>Fungi</taxon>
        <taxon>Dikarya</taxon>
        <taxon>Ascomycota</taxon>
        <taxon>Pezizomycotina</taxon>
        <taxon>Sordariomycetes</taxon>
        <taxon>Hypocreomycetidae</taxon>
        <taxon>Hypocreales</taxon>
        <taxon>Nectriaceae</taxon>
        <taxon>Fusarium</taxon>
        <taxon>Fusarium solani species complex</taxon>
    </lineage>
</organism>
<evidence type="ECO:0000313" key="3">
    <source>
        <dbReference type="Proteomes" id="UP000277212"/>
    </source>
</evidence>
<proteinExistence type="predicted"/>
<dbReference type="Proteomes" id="UP000277212">
    <property type="component" value="Unassembled WGS sequence"/>
</dbReference>
<keyword evidence="3" id="KW-1185">Reference proteome</keyword>